<gene>
    <name evidence="2" type="ORF">HPP92_012907</name>
</gene>
<feature type="region of interest" description="Disordered" evidence="1">
    <location>
        <begin position="37"/>
        <end position="66"/>
    </location>
</feature>
<dbReference type="Proteomes" id="UP000636800">
    <property type="component" value="Chromosome 6"/>
</dbReference>
<feature type="compositionally biased region" description="Basic and acidic residues" evidence="1">
    <location>
        <begin position="41"/>
        <end position="52"/>
    </location>
</feature>
<accession>A0A835UY46</accession>
<dbReference type="EMBL" id="JADCNL010000006">
    <property type="protein sequence ID" value="KAG0476066.1"/>
    <property type="molecule type" value="Genomic_DNA"/>
</dbReference>
<evidence type="ECO:0000256" key="1">
    <source>
        <dbReference type="SAM" id="MobiDB-lite"/>
    </source>
</evidence>
<evidence type="ECO:0000313" key="3">
    <source>
        <dbReference type="Proteomes" id="UP000636800"/>
    </source>
</evidence>
<reference evidence="2 3" key="1">
    <citation type="journal article" date="2020" name="Nat. Food">
        <title>A phased Vanilla planifolia genome enables genetic improvement of flavour and production.</title>
        <authorList>
            <person name="Hasing T."/>
            <person name="Tang H."/>
            <person name="Brym M."/>
            <person name="Khazi F."/>
            <person name="Huang T."/>
            <person name="Chambers A.H."/>
        </authorList>
    </citation>
    <scope>NUCLEOTIDE SEQUENCE [LARGE SCALE GENOMIC DNA]</scope>
    <source>
        <tissue evidence="2">Leaf</tissue>
    </source>
</reference>
<name>A0A835UY46_VANPL</name>
<keyword evidence="3" id="KW-1185">Reference proteome</keyword>
<sequence length="140" mass="15544">MAEDCAGEDETRFTVEVLDRLNAFIYRHFRRQIGMPLPDPTGDRDLQTKFHLPDISPPPPPQRVLSSTGVQVNLAGTRFLVFSLLPLFFYFVSSPVKWEAAAASGEILGSVDGRRREAAGWGNSGPVDRSAKQLNRTRSV</sequence>
<evidence type="ECO:0000313" key="2">
    <source>
        <dbReference type="EMBL" id="KAG0476066.1"/>
    </source>
</evidence>
<dbReference type="AlphaFoldDB" id="A0A835UY46"/>
<organism evidence="2 3">
    <name type="scientific">Vanilla planifolia</name>
    <name type="common">Vanilla</name>
    <dbReference type="NCBI Taxonomy" id="51239"/>
    <lineage>
        <taxon>Eukaryota</taxon>
        <taxon>Viridiplantae</taxon>
        <taxon>Streptophyta</taxon>
        <taxon>Embryophyta</taxon>
        <taxon>Tracheophyta</taxon>
        <taxon>Spermatophyta</taxon>
        <taxon>Magnoliopsida</taxon>
        <taxon>Liliopsida</taxon>
        <taxon>Asparagales</taxon>
        <taxon>Orchidaceae</taxon>
        <taxon>Vanilloideae</taxon>
        <taxon>Vanilleae</taxon>
        <taxon>Vanilla</taxon>
    </lineage>
</organism>
<feature type="region of interest" description="Disordered" evidence="1">
    <location>
        <begin position="118"/>
        <end position="140"/>
    </location>
</feature>
<comment type="caution">
    <text evidence="2">The sequence shown here is derived from an EMBL/GenBank/DDBJ whole genome shotgun (WGS) entry which is preliminary data.</text>
</comment>
<protein>
    <submittedName>
        <fullName evidence="2">Uncharacterized protein</fullName>
    </submittedName>
</protein>
<proteinExistence type="predicted"/>
<dbReference type="OrthoDB" id="1875751at2759"/>